<feature type="binding site" evidence="9">
    <location>
        <begin position="119"/>
        <end position="122"/>
    </location>
    <ligand>
        <name>GTP</name>
        <dbReference type="ChEBI" id="CHEBI:37565"/>
        <label>1</label>
    </ligand>
</feature>
<feature type="domain" description="EngA-type G" evidence="12">
    <location>
        <begin position="175"/>
        <end position="351"/>
    </location>
</feature>
<evidence type="ECO:0000256" key="10">
    <source>
        <dbReference type="PROSITE-ProRule" id="PRU01049"/>
    </source>
</evidence>
<dbReference type="HAMAP" id="MF_00195">
    <property type="entry name" value="GTPase_Der"/>
    <property type="match status" value="1"/>
</dbReference>
<dbReference type="InterPro" id="IPR016484">
    <property type="entry name" value="GTPase_Der"/>
</dbReference>
<comment type="subunit">
    <text evidence="9">Associates with the 50S ribosomal subunit.</text>
</comment>
<dbReference type="GO" id="GO:0042254">
    <property type="term" value="P:ribosome biogenesis"/>
    <property type="evidence" value="ECO:0007669"/>
    <property type="project" value="UniProtKB-KW"/>
</dbReference>
<keyword evidence="5 9" id="KW-0547">Nucleotide-binding</keyword>
<dbReference type="PANTHER" id="PTHR43834">
    <property type="entry name" value="GTPASE DER"/>
    <property type="match status" value="1"/>
</dbReference>
<comment type="similarity">
    <text evidence="1 9 10 11">Belongs to the TRAFAC class TrmE-Era-EngA-EngB-Septin-like GTPase superfamily. EngA (Der) GTPase family.</text>
</comment>
<dbReference type="EMBL" id="LT634362">
    <property type="protein sequence ID" value="SFZ88074.1"/>
    <property type="molecule type" value="Genomic_DNA"/>
</dbReference>
<protein>
    <recommendedName>
        <fullName evidence="2 9">GTPase Der</fullName>
    </recommendedName>
    <alternativeName>
        <fullName evidence="7 9">GTP-binding protein EngA</fullName>
    </alternativeName>
</protein>
<evidence type="ECO:0000256" key="9">
    <source>
        <dbReference type="HAMAP-Rule" id="MF_00195"/>
    </source>
</evidence>
<evidence type="ECO:0000256" key="5">
    <source>
        <dbReference type="ARBA" id="ARBA00022741"/>
    </source>
</evidence>
<dbReference type="FunFam" id="3.40.50.300:FF:000057">
    <property type="entry name" value="GTPase Der"/>
    <property type="match status" value="1"/>
</dbReference>
<keyword evidence="4 11" id="KW-0677">Repeat</keyword>
<evidence type="ECO:0000256" key="8">
    <source>
        <dbReference type="ARBA" id="ARBA00053470"/>
    </source>
</evidence>
<evidence type="ECO:0000256" key="11">
    <source>
        <dbReference type="RuleBase" id="RU004481"/>
    </source>
</evidence>
<dbReference type="PANTHER" id="PTHR43834:SF6">
    <property type="entry name" value="GTPASE DER"/>
    <property type="match status" value="1"/>
</dbReference>
<dbReference type="GO" id="GO:0005525">
    <property type="term" value="F:GTP binding"/>
    <property type="evidence" value="ECO:0007669"/>
    <property type="project" value="UniProtKB-UniRule"/>
</dbReference>
<dbReference type="Pfam" id="PF14714">
    <property type="entry name" value="KH_dom-like"/>
    <property type="match status" value="1"/>
</dbReference>
<name>A0A1K2I764_9LACO</name>
<evidence type="ECO:0000256" key="6">
    <source>
        <dbReference type="ARBA" id="ARBA00023134"/>
    </source>
</evidence>
<dbReference type="PIRSF" id="PIRSF006485">
    <property type="entry name" value="GTP-binding_EngA"/>
    <property type="match status" value="1"/>
</dbReference>
<dbReference type="GO" id="GO:0043022">
    <property type="term" value="F:ribosome binding"/>
    <property type="evidence" value="ECO:0007669"/>
    <property type="project" value="TreeGrafter"/>
</dbReference>
<reference evidence="13" key="1">
    <citation type="submission" date="2016-11" db="EMBL/GenBank/DDBJ databases">
        <authorList>
            <person name="Jaros S."/>
            <person name="Januszkiewicz K."/>
            <person name="Wedrychowicz H."/>
        </authorList>
    </citation>
    <scope>NUCLEOTIDE SEQUENCE</scope>
    <source>
        <strain evidence="13">ACA-DC 565</strain>
    </source>
</reference>
<dbReference type="AlphaFoldDB" id="A0A1K2I764"/>
<dbReference type="NCBIfam" id="TIGR03594">
    <property type="entry name" value="GTPase_EngA"/>
    <property type="match status" value="1"/>
</dbReference>
<dbReference type="NCBIfam" id="TIGR00231">
    <property type="entry name" value="small_GTP"/>
    <property type="match status" value="2"/>
</dbReference>
<dbReference type="InterPro" id="IPR027417">
    <property type="entry name" value="P-loop_NTPase"/>
</dbReference>
<feature type="binding site" evidence="9">
    <location>
        <begin position="181"/>
        <end position="188"/>
    </location>
    <ligand>
        <name>GTP</name>
        <dbReference type="ChEBI" id="CHEBI:37565"/>
        <label>2</label>
    </ligand>
</feature>
<feature type="binding site" evidence="9">
    <location>
        <begin position="294"/>
        <end position="297"/>
    </location>
    <ligand>
        <name>GTP</name>
        <dbReference type="ChEBI" id="CHEBI:37565"/>
        <label>2</label>
    </ligand>
</feature>
<dbReference type="CDD" id="cd01894">
    <property type="entry name" value="EngA1"/>
    <property type="match status" value="1"/>
</dbReference>
<comment type="function">
    <text evidence="8 9 11">GTPase that plays an essential role in the late steps of ribosome biogenesis.</text>
</comment>
<feature type="binding site" evidence="9">
    <location>
        <begin position="10"/>
        <end position="17"/>
    </location>
    <ligand>
        <name>GTP</name>
        <dbReference type="ChEBI" id="CHEBI:37565"/>
        <label>1</label>
    </ligand>
</feature>
<evidence type="ECO:0000256" key="4">
    <source>
        <dbReference type="ARBA" id="ARBA00022737"/>
    </source>
</evidence>
<evidence type="ECO:0000256" key="7">
    <source>
        <dbReference type="ARBA" id="ARBA00032345"/>
    </source>
</evidence>
<accession>A0A1K2I764</accession>
<dbReference type="FunFam" id="3.30.300.20:FF:000004">
    <property type="entry name" value="GTPase Der"/>
    <property type="match status" value="1"/>
</dbReference>
<evidence type="ECO:0000256" key="3">
    <source>
        <dbReference type="ARBA" id="ARBA00022517"/>
    </source>
</evidence>
<dbReference type="CDD" id="cd01895">
    <property type="entry name" value="EngA2"/>
    <property type="match status" value="1"/>
</dbReference>
<keyword evidence="6 9" id="KW-0342">GTP-binding</keyword>
<dbReference type="InterPro" id="IPR015946">
    <property type="entry name" value="KH_dom-like_a/b"/>
</dbReference>
<dbReference type="InterPro" id="IPR006073">
    <property type="entry name" value="GTP-bd"/>
</dbReference>
<dbReference type="Gene3D" id="3.40.50.300">
    <property type="entry name" value="P-loop containing nucleotide triphosphate hydrolases"/>
    <property type="match status" value="2"/>
</dbReference>
<dbReference type="PROSITE" id="PS51712">
    <property type="entry name" value="G_ENGA"/>
    <property type="match status" value="2"/>
</dbReference>
<dbReference type="SUPFAM" id="SSF52540">
    <property type="entry name" value="P-loop containing nucleoside triphosphate hydrolases"/>
    <property type="match status" value="2"/>
</dbReference>
<evidence type="ECO:0000256" key="1">
    <source>
        <dbReference type="ARBA" id="ARBA00008279"/>
    </source>
</evidence>
<evidence type="ECO:0000256" key="2">
    <source>
        <dbReference type="ARBA" id="ARBA00020953"/>
    </source>
</evidence>
<feature type="domain" description="EngA-type G" evidence="12">
    <location>
        <begin position="4"/>
        <end position="167"/>
    </location>
</feature>
<dbReference type="InterPro" id="IPR032859">
    <property type="entry name" value="KH_dom-like"/>
</dbReference>
<sequence>MAKPVVAIVGRPNVGKSTVFNRIAGQRVSIVDDAPGVTRDRIYTHAEWVGHQFNLIDTGGIEIDDQPFIEQIREQAEIAIDEADVIVFVTSVRESVTDADENIAQILYRAKKPVVLAVNKVDNQELRQDIYDFYALGFGEPIGISGVHGIGVGDLLDAIVAHFPADEQPEDDSRIRFSLIGRPNVGKSSLVNAILGENRVIVSSVAGTTRDAVDTQFVSATGTEFNMIDTAGLRKRGRAYENAEKYSVLRAMSAIDRSDVILVVLNAEEGIREQDKHIAGYAHDAGKGIIIVVNKWDALKKDNHSLSDFKGAIKTHFAYLDYAPVIFVSAKTQQRLAQIPPLIEQVSANQNYRVKSSVLNNVLLDAIAANPTPSSSGKRLRIYYMTQVAVKPPTFIVFVNEPDLMHFSYQRFLENQLRQAFDFTGTPLRLIVRRRK</sequence>
<evidence type="ECO:0000259" key="12">
    <source>
        <dbReference type="PROSITE" id="PS51712"/>
    </source>
</evidence>
<dbReference type="Pfam" id="PF01926">
    <property type="entry name" value="MMR_HSR1"/>
    <property type="match status" value="2"/>
</dbReference>
<organism evidence="13">
    <name type="scientific">Loigolactobacillus rennini</name>
    <dbReference type="NCBI Taxonomy" id="238013"/>
    <lineage>
        <taxon>Bacteria</taxon>
        <taxon>Bacillati</taxon>
        <taxon>Bacillota</taxon>
        <taxon>Bacilli</taxon>
        <taxon>Lactobacillales</taxon>
        <taxon>Lactobacillaceae</taxon>
        <taxon>Loigolactobacillus</taxon>
    </lineage>
</organism>
<dbReference type="InterPro" id="IPR031166">
    <property type="entry name" value="G_ENGA"/>
</dbReference>
<dbReference type="FunFam" id="3.40.50.300:FF:000040">
    <property type="entry name" value="GTPase Der"/>
    <property type="match status" value="1"/>
</dbReference>
<gene>
    <name evidence="9" type="primary">der</name>
    <name evidence="13" type="ORF">LREN565_1187</name>
</gene>
<evidence type="ECO:0000313" key="13">
    <source>
        <dbReference type="EMBL" id="SFZ88074.1"/>
    </source>
</evidence>
<feature type="binding site" evidence="9">
    <location>
        <begin position="57"/>
        <end position="61"/>
    </location>
    <ligand>
        <name>GTP</name>
        <dbReference type="ChEBI" id="CHEBI:37565"/>
        <label>1</label>
    </ligand>
</feature>
<dbReference type="InterPro" id="IPR005225">
    <property type="entry name" value="Small_GTP-bd"/>
</dbReference>
<feature type="binding site" evidence="9">
    <location>
        <begin position="229"/>
        <end position="233"/>
    </location>
    <ligand>
        <name>GTP</name>
        <dbReference type="ChEBI" id="CHEBI:37565"/>
        <label>2</label>
    </ligand>
</feature>
<dbReference type="Gene3D" id="3.30.300.20">
    <property type="match status" value="1"/>
</dbReference>
<proteinExistence type="inferred from homology"/>
<keyword evidence="3 9" id="KW-0690">Ribosome biogenesis</keyword>